<keyword evidence="1" id="KW-0732">Signal</keyword>
<organism evidence="2 3">
    <name type="scientific">Acrasis kona</name>
    <dbReference type="NCBI Taxonomy" id="1008807"/>
    <lineage>
        <taxon>Eukaryota</taxon>
        <taxon>Discoba</taxon>
        <taxon>Heterolobosea</taxon>
        <taxon>Tetramitia</taxon>
        <taxon>Eutetramitia</taxon>
        <taxon>Acrasidae</taxon>
        <taxon>Acrasis</taxon>
    </lineage>
</organism>
<evidence type="ECO:0000313" key="2">
    <source>
        <dbReference type="EMBL" id="KAL0487598.1"/>
    </source>
</evidence>
<dbReference type="Proteomes" id="UP001431209">
    <property type="component" value="Unassembled WGS sequence"/>
</dbReference>
<feature type="signal peptide" evidence="1">
    <location>
        <begin position="1"/>
        <end position="17"/>
    </location>
</feature>
<evidence type="ECO:0000256" key="1">
    <source>
        <dbReference type="SAM" id="SignalP"/>
    </source>
</evidence>
<dbReference type="SUPFAM" id="SSF101898">
    <property type="entry name" value="NHL repeat"/>
    <property type="match status" value="1"/>
</dbReference>
<dbReference type="AlphaFoldDB" id="A0AAW2ZF23"/>
<protein>
    <submittedName>
        <fullName evidence="2">Myl1</fullName>
    </submittedName>
</protein>
<reference evidence="2 3" key="1">
    <citation type="submission" date="2024-03" db="EMBL/GenBank/DDBJ databases">
        <title>The Acrasis kona genome and developmental transcriptomes reveal deep origins of eukaryotic multicellular pathways.</title>
        <authorList>
            <person name="Sheikh S."/>
            <person name="Fu C.-J."/>
            <person name="Brown M.W."/>
            <person name="Baldauf S.L."/>
        </authorList>
    </citation>
    <scope>NUCLEOTIDE SEQUENCE [LARGE SCALE GENOMIC DNA]</scope>
    <source>
        <strain evidence="2 3">ATCC MYA-3509</strain>
    </source>
</reference>
<gene>
    <name evidence="2" type="ORF">AKO1_000264</name>
</gene>
<sequence>MINKAVFACCLLVAVLAHKHLGFLGHEGGIGNHHHHRRFRYRHGYGRGIGCSVGVNLGLGVGLGIGHRSRHFTASSGTGLFYKFDRESNIVSVLDAGARPIGSHILPYNPSSCRVLSHRRAVITGTTNGAGILSSVNLSGGAVLNSVAVPLDCRVQIVHEDNVYVSSSEGERTCFSRHNLATLNLIPGTVCVNGEANIVGVLKSSKTLVVTSPAITGYSMIDLNTFESRQMISNTAGVPVYVDQDTMVCMERNNLNRYECSADLGVVSTKQLGFALDSEANIAAYGSLNQAGVGLGSGCRLASMNIDPCNRDVLNIIHRPTNGLLNVHKVDIREFSMQTRQTVTINPSQLGWVDGAEMNTWMSGNTLMLSNSQGDLSSYCMSSGQVYNNGILQAGAVGTFSDRSRSTCGIHSHHHF</sequence>
<dbReference type="EMBL" id="JAOPGA020001355">
    <property type="protein sequence ID" value="KAL0487598.1"/>
    <property type="molecule type" value="Genomic_DNA"/>
</dbReference>
<comment type="caution">
    <text evidence="2">The sequence shown here is derived from an EMBL/GenBank/DDBJ whole genome shotgun (WGS) entry which is preliminary data.</text>
</comment>
<proteinExistence type="predicted"/>
<name>A0AAW2ZF23_9EUKA</name>
<accession>A0AAW2ZF23</accession>
<keyword evidence="3" id="KW-1185">Reference proteome</keyword>
<evidence type="ECO:0000313" key="3">
    <source>
        <dbReference type="Proteomes" id="UP001431209"/>
    </source>
</evidence>
<feature type="chain" id="PRO_5043486878" evidence="1">
    <location>
        <begin position="18"/>
        <end position="416"/>
    </location>
</feature>